<dbReference type="EMBL" id="CAICTM010000691">
    <property type="protein sequence ID" value="CAB9515056.1"/>
    <property type="molecule type" value="Genomic_DNA"/>
</dbReference>
<reference evidence="1" key="1">
    <citation type="submission" date="2020-06" db="EMBL/GenBank/DDBJ databases">
        <authorList>
            <consortium name="Plant Systems Biology data submission"/>
        </authorList>
    </citation>
    <scope>NUCLEOTIDE SEQUENCE</scope>
    <source>
        <strain evidence="1">D6</strain>
    </source>
</reference>
<organism evidence="1 2">
    <name type="scientific">Seminavis robusta</name>
    <dbReference type="NCBI Taxonomy" id="568900"/>
    <lineage>
        <taxon>Eukaryota</taxon>
        <taxon>Sar</taxon>
        <taxon>Stramenopiles</taxon>
        <taxon>Ochrophyta</taxon>
        <taxon>Bacillariophyta</taxon>
        <taxon>Bacillariophyceae</taxon>
        <taxon>Bacillariophycidae</taxon>
        <taxon>Naviculales</taxon>
        <taxon>Naviculaceae</taxon>
        <taxon>Seminavis</taxon>
    </lineage>
</organism>
<keyword evidence="2" id="KW-1185">Reference proteome</keyword>
<evidence type="ECO:0000313" key="1">
    <source>
        <dbReference type="EMBL" id="CAB9515056.1"/>
    </source>
</evidence>
<dbReference type="AlphaFoldDB" id="A0A9N8E9D1"/>
<comment type="caution">
    <text evidence="1">The sequence shown here is derived from an EMBL/GenBank/DDBJ whole genome shotgun (WGS) entry which is preliminary data.</text>
</comment>
<name>A0A9N8E9D1_9STRA</name>
<protein>
    <submittedName>
        <fullName evidence="1">Uncharacterized protein</fullName>
    </submittedName>
</protein>
<proteinExistence type="predicted"/>
<sequence>MPNKQITFTPACSETNVSFVMMLDERDFAAKKQLFETGVPTDVQMQPYEMFKTTQSSISLVPATEMEVLNTFGSINGNKILEFMFESGNMNGKVAL</sequence>
<accession>A0A9N8E9D1</accession>
<dbReference type="Proteomes" id="UP001153069">
    <property type="component" value="Unassembled WGS sequence"/>
</dbReference>
<gene>
    <name evidence="1" type="ORF">SEMRO_692_G188000.1</name>
</gene>
<evidence type="ECO:0000313" key="2">
    <source>
        <dbReference type="Proteomes" id="UP001153069"/>
    </source>
</evidence>